<reference evidence="3" key="1">
    <citation type="submission" date="2023-10" db="EMBL/GenBank/DDBJ databases">
        <authorList>
            <person name="Chen Y."/>
            <person name="Shah S."/>
            <person name="Dougan E. K."/>
            <person name="Thang M."/>
            <person name="Chan C."/>
        </authorList>
    </citation>
    <scope>NUCLEOTIDE SEQUENCE [LARGE SCALE GENOMIC DNA]</scope>
</reference>
<proteinExistence type="predicted"/>
<comment type="caution">
    <text evidence="3">The sequence shown here is derived from an EMBL/GenBank/DDBJ whole genome shotgun (WGS) entry which is preliminary data.</text>
</comment>
<dbReference type="InterPro" id="IPR011992">
    <property type="entry name" value="EF-hand-dom_pair"/>
</dbReference>
<name>A0ABN9Y4Y7_9DINO</name>
<evidence type="ECO:0000313" key="4">
    <source>
        <dbReference type="Proteomes" id="UP001189429"/>
    </source>
</evidence>
<organism evidence="3 4">
    <name type="scientific">Prorocentrum cordatum</name>
    <dbReference type="NCBI Taxonomy" id="2364126"/>
    <lineage>
        <taxon>Eukaryota</taxon>
        <taxon>Sar</taxon>
        <taxon>Alveolata</taxon>
        <taxon>Dinophyceae</taxon>
        <taxon>Prorocentrales</taxon>
        <taxon>Prorocentraceae</taxon>
        <taxon>Prorocentrum</taxon>
    </lineage>
</organism>
<keyword evidence="4" id="KW-1185">Reference proteome</keyword>
<dbReference type="PROSITE" id="PS50222">
    <property type="entry name" value="EF_HAND_2"/>
    <property type="match status" value="1"/>
</dbReference>
<dbReference type="PROSITE" id="PS00018">
    <property type="entry name" value="EF_HAND_1"/>
    <property type="match status" value="1"/>
</dbReference>
<sequence length="181" mass="20210">TRRRAAARARDARARQGWATFPRASHPTQHGWVTFPRAPLRPRLRGPSMVTHGSRQESLVGSPRTRAVSDLFDVLDTDHGGVLSAQELLDLTYIRGLDITNWVEEWNGIVCDIGTDHANGKEGLGFEKFKQLVAAGKYRMETEEIVDKLEMLRWGHQAIVQENWLKATRAAAAELGTACIP</sequence>
<dbReference type="InterPro" id="IPR002048">
    <property type="entry name" value="EF_hand_dom"/>
</dbReference>
<evidence type="ECO:0000313" key="3">
    <source>
        <dbReference type="EMBL" id="CAK0905691.1"/>
    </source>
</evidence>
<feature type="domain" description="EF-hand" evidence="2">
    <location>
        <begin position="63"/>
        <end position="98"/>
    </location>
</feature>
<protein>
    <recommendedName>
        <fullName evidence="2">EF-hand domain-containing protein</fullName>
    </recommendedName>
</protein>
<gene>
    <name evidence="3" type="ORF">PCOR1329_LOCUS81288</name>
</gene>
<keyword evidence="1" id="KW-0106">Calcium</keyword>
<evidence type="ECO:0000256" key="1">
    <source>
        <dbReference type="ARBA" id="ARBA00022837"/>
    </source>
</evidence>
<dbReference type="InterPro" id="IPR018247">
    <property type="entry name" value="EF_Hand_1_Ca_BS"/>
</dbReference>
<evidence type="ECO:0000259" key="2">
    <source>
        <dbReference type="PROSITE" id="PS50222"/>
    </source>
</evidence>
<dbReference type="EMBL" id="CAUYUJ010021594">
    <property type="protein sequence ID" value="CAK0905691.1"/>
    <property type="molecule type" value="Genomic_DNA"/>
</dbReference>
<dbReference type="SUPFAM" id="SSF47473">
    <property type="entry name" value="EF-hand"/>
    <property type="match status" value="1"/>
</dbReference>
<feature type="non-terminal residue" evidence="3">
    <location>
        <position position="1"/>
    </location>
</feature>
<dbReference type="Proteomes" id="UP001189429">
    <property type="component" value="Unassembled WGS sequence"/>
</dbReference>
<accession>A0ABN9Y4Y7</accession>